<dbReference type="Proteomes" id="UP000633418">
    <property type="component" value="Chromosome"/>
</dbReference>
<dbReference type="SUPFAM" id="SSF47336">
    <property type="entry name" value="ACP-like"/>
    <property type="match status" value="1"/>
</dbReference>
<dbReference type="RefSeq" id="WP_186660408.1">
    <property type="nucleotide sequence ID" value="NZ_CP077095.1"/>
</dbReference>
<dbReference type="EMBL" id="CP077095">
    <property type="protein sequence ID" value="QXI40217.1"/>
    <property type="molecule type" value="Genomic_DNA"/>
</dbReference>
<dbReference type="AlphaFoldDB" id="A0A9E6PZ98"/>
<evidence type="ECO:0000259" key="1">
    <source>
        <dbReference type="Pfam" id="PF00550"/>
    </source>
</evidence>
<accession>A0A9E6PZ98</accession>
<dbReference type="Gene3D" id="1.10.1200.10">
    <property type="entry name" value="ACP-like"/>
    <property type="match status" value="1"/>
</dbReference>
<proteinExistence type="predicted"/>
<dbReference type="InterPro" id="IPR009081">
    <property type="entry name" value="PP-bd_ACP"/>
</dbReference>
<gene>
    <name evidence="2" type="ORF">HU772_009160</name>
</gene>
<evidence type="ECO:0000313" key="2">
    <source>
        <dbReference type="EMBL" id="QXI40217.1"/>
    </source>
</evidence>
<feature type="domain" description="Carrier" evidence="1">
    <location>
        <begin position="11"/>
        <end position="74"/>
    </location>
</feature>
<dbReference type="KEGG" id="pxn:HU772_009160"/>
<organism evidence="2 3">
    <name type="scientific">Pseudomonas xantholysinigenes</name>
    <dbReference type="NCBI Taxonomy" id="2745490"/>
    <lineage>
        <taxon>Bacteria</taxon>
        <taxon>Pseudomonadati</taxon>
        <taxon>Pseudomonadota</taxon>
        <taxon>Gammaproteobacteria</taxon>
        <taxon>Pseudomonadales</taxon>
        <taxon>Pseudomonadaceae</taxon>
        <taxon>Pseudomonas</taxon>
    </lineage>
</organism>
<name>A0A9E6PZ98_9PSED</name>
<protein>
    <recommendedName>
        <fullName evidence="1">Carrier domain-containing protein</fullName>
    </recommendedName>
</protein>
<reference evidence="2 3" key="2">
    <citation type="journal article" date="2021" name="Microorganisms">
        <title>The Ever-Expanding Pseudomonas Genus: Description of 43 New Species and Partition of the Pseudomonas putida Group.</title>
        <authorList>
            <person name="Girard L."/>
            <person name="Lood C."/>
            <person name="Hofte M."/>
            <person name="Vandamme P."/>
            <person name="Rokni-Zadeh H."/>
            <person name="van Noort V."/>
            <person name="Lavigne R."/>
            <person name="De Mot R."/>
        </authorList>
    </citation>
    <scope>NUCLEOTIDE SEQUENCE [LARGE SCALE GENOMIC DNA]</scope>
    <source>
        <strain evidence="2 3">RW9S1A</strain>
    </source>
</reference>
<dbReference type="InterPro" id="IPR036736">
    <property type="entry name" value="ACP-like_sf"/>
</dbReference>
<reference evidence="2 3" key="1">
    <citation type="journal article" date="2020" name="Microorganisms">
        <title>Reliable Identification of Environmental Pseudomonas Isolates Using the rpoD Gene.</title>
        <authorList>
            <consortium name="The Broad Institute Genome Sequencing Platform"/>
            <person name="Girard L."/>
            <person name="Lood C."/>
            <person name="Rokni-Zadeh H."/>
            <person name="van Noort V."/>
            <person name="Lavigne R."/>
            <person name="De Mot R."/>
        </authorList>
    </citation>
    <scope>NUCLEOTIDE SEQUENCE [LARGE SCALE GENOMIC DNA]</scope>
    <source>
        <strain evidence="2 3">RW9S1A</strain>
    </source>
</reference>
<evidence type="ECO:0000313" key="3">
    <source>
        <dbReference type="Proteomes" id="UP000633418"/>
    </source>
</evidence>
<sequence>MPSRLDITLNLLRILACFLEQSQHRIRPDITLDELGADSFDVVELQAVIEENFAIHISQAIHTYTTFAELVDLVFSAMSSPPVPPH</sequence>
<keyword evidence="3" id="KW-1185">Reference proteome</keyword>
<dbReference type="Pfam" id="PF00550">
    <property type="entry name" value="PP-binding"/>
    <property type="match status" value="1"/>
</dbReference>